<evidence type="ECO:0000256" key="1">
    <source>
        <dbReference type="ARBA" id="ARBA00004123"/>
    </source>
</evidence>
<comment type="subcellular location">
    <subcellularLocation>
        <location evidence="2">Cytoplasm</location>
    </subcellularLocation>
    <subcellularLocation>
        <location evidence="1">Nucleus</location>
    </subcellularLocation>
</comment>
<dbReference type="InterPro" id="IPR031818">
    <property type="entry name" value="Hri1"/>
</dbReference>
<evidence type="ECO:0000256" key="4">
    <source>
        <dbReference type="ARBA" id="ARBA00017063"/>
    </source>
</evidence>
<evidence type="ECO:0000256" key="5">
    <source>
        <dbReference type="ARBA" id="ARBA00022490"/>
    </source>
</evidence>
<feature type="region of interest" description="Disordered" evidence="7">
    <location>
        <begin position="105"/>
        <end position="126"/>
    </location>
</feature>
<gene>
    <name evidence="8" type="ORF">PG986_007469</name>
</gene>
<dbReference type="Proteomes" id="UP001391051">
    <property type="component" value="Unassembled WGS sequence"/>
</dbReference>
<comment type="caution">
    <text evidence="8">The sequence shown here is derived from an EMBL/GenBank/DDBJ whole genome shotgun (WGS) entry which is preliminary data.</text>
</comment>
<evidence type="ECO:0000256" key="6">
    <source>
        <dbReference type="ARBA" id="ARBA00023242"/>
    </source>
</evidence>
<name>A0ABR1QCN2_9PEZI</name>
<organism evidence="8 9">
    <name type="scientific">Apiospora aurea</name>
    <dbReference type="NCBI Taxonomy" id="335848"/>
    <lineage>
        <taxon>Eukaryota</taxon>
        <taxon>Fungi</taxon>
        <taxon>Dikarya</taxon>
        <taxon>Ascomycota</taxon>
        <taxon>Pezizomycotina</taxon>
        <taxon>Sordariomycetes</taxon>
        <taxon>Xylariomycetidae</taxon>
        <taxon>Amphisphaeriales</taxon>
        <taxon>Apiosporaceae</taxon>
        <taxon>Apiospora</taxon>
    </lineage>
</organism>
<evidence type="ECO:0000256" key="3">
    <source>
        <dbReference type="ARBA" id="ARBA00005229"/>
    </source>
</evidence>
<dbReference type="GeneID" id="92076753"/>
<comment type="similarity">
    <text evidence="3">Belongs to the HRI1 family.</text>
</comment>
<evidence type="ECO:0000256" key="2">
    <source>
        <dbReference type="ARBA" id="ARBA00004496"/>
    </source>
</evidence>
<evidence type="ECO:0000313" key="8">
    <source>
        <dbReference type="EMBL" id="KAK7951741.1"/>
    </source>
</evidence>
<dbReference type="CDD" id="cd11692">
    <property type="entry name" value="HRI1_N_like"/>
    <property type="match status" value="1"/>
</dbReference>
<dbReference type="Pfam" id="PF16815">
    <property type="entry name" value="HRI1"/>
    <property type="match status" value="1"/>
</dbReference>
<accession>A0ABR1QCN2</accession>
<keyword evidence="6" id="KW-0539">Nucleus</keyword>
<sequence>MSHEENKPSVSVRKYIKWGDTFPVENTSTIVLTSPKRHFADVRLRIPIPTKEEAAAGSAVIRDPSRLDWAFAGTSSHDAAASPPHSVFRHWVDSRHRDAEAVVDEGDMVPSPQPGETIESGRMVNPDTGRMQAYEECWLDEEPGPGAASAGWVLRHHDEGRAGGGGARGVMVKIGSRVQGVLRVGGEVAVGRWEVVPGSPSSWMAIAEIGSLANTGFPTGLPAAGPASGDKVQAQDGRQWGCLESW</sequence>
<evidence type="ECO:0000313" key="9">
    <source>
        <dbReference type="Proteomes" id="UP001391051"/>
    </source>
</evidence>
<protein>
    <recommendedName>
        <fullName evidence="4">Protein HRI1</fullName>
    </recommendedName>
</protein>
<dbReference type="Gene3D" id="2.40.128.320">
    <property type="entry name" value="Protein HRI1, N-terminal domain"/>
    <property type="match status" value="1"/>
</dbReference>
<dbReference type="RefSeq" id="XP_066699803.1">
    <property type="nucleotide sequence ID" value="XM_066843691.1"/>
</dbReference>
<dbReference type="EMBL" id="JAQQWE010000005">
    <property type="protein sequence ID" value="KAK7951741.1"/>
    <property type="molecule type" value="Genomic_DNA"/>
</dbReference>
<keyword evidence="5" id="KW-0963">Cytoplasm</keyword>
<evidence type="ECO:0000256" key="7">
    <source>
        <dbReference type="SAM" id="MobiDB-lite"/>
    </source>
</evidence>
<dbReference type="InterPro" id="IPR038744">
    <property type="entry name" value="Hri1_N"/>
</dbReference>
<keyword evidence="9" id="KW-1185">Reference proteome</keyword>
<proteinExistence type="inferred from homology"/>
<reference evidence="8 9" key="1">
    <citation type="submission" date="2023-01" db="EMBL/GenBank/DDBJ databases">
        <title>Analysis of 21 Apiospora genomes using comparative genomics revels a genus with tremendous synthesis potential of carbohydrate active enzymes and secondary metabolites.</title>
        <authorList>
            <person name="Sorensen T."/>
        </authorList>
    </citation>
    <scope>NUCLEOTIDE SEQUENCE [LARGE SCALE GENOMIC DNA]</scope>
    <source>
        <strain evidence="8 9">CBS 24483</strain>
    </source>
</reference>
<dbReference type="InterPro" id="IPR043047">
    <property type="entry name" value="Hri1_N_sf"/>
</dbReference>